<organism evidence="2 3">
    <name type="scientific">Rhizobium aethiopicum</name>
    <dbReference type="NCBI Taxonomy" id="1138170"/>
    <lineage>
        <taxon>Bacteria</taxon>
        <taxon>Pseudomonadati</taxon>
        <taxon>Pseudomonadota</taxon>
        <taxon>Alphaproteobacteria</taxon>
        <taxon>Hyphomicrobiales</taxon>
        <taxon>Rhizobiaceae</taxon>
        <taxon>Rhizobium/Agrobacterium group</taxon>
        <taxon>Rhizobium</taxon>
    </lineage>
</organism>
<feature type="region of interest" description="Disordered" evidence="1">
    <location>
        <begin position="19"/>
        <end position="70"/>
    </location>
</feature>
<evidence type="ECO:0000256" key="1">
    <source>
        <dbReference type="SAM" id="MobiDB-lite"/>
    </source>
</evidence>
<evidence type="ECO:0000313" key="2">
    <source>
        <dbReference type="EMBL" id="MBB4193776.1"/>
    </source>
</evidence>
<evidence type="ECO:0000313" key="3">
    <source>
        <dbReference type="Proteomes" id="UP000524492"/>
    </source>
</evidence>
<name>A0A7W6MJ87_9HYPH</name>
<accession>A0A7W6MJ87</accession>
<feature type="compositionally biased region" description="Low complexity" evidence="1">
    <location>
        <begin position="57"/>
        <end position="69"/>
    </location>
</feature>
<dbReference type="Proteomes" id="UP000524492">
    <property type="component" value="Unassembled WGS sequence"/>
</dbReference>
<comment type="caution">
    <text evidence="2">The sequence shown here is derived from an EMBL/GenBank/DDBJ whole genome shotgun (WGS) entry which is preliminary data.</text>
</comment>
<sequence>MRDRKVAACPFAPFTGRRCRQADEGLPSPPRQRRDRVEHAGGIGERGAGVESDRHASASAISPSDAPSSTTFLACTAMQPSQRVVTANDHSLFDSGTAALA</sequence>
<protein>
    <submittedName>
        <fullName evidence="2">Uncharacterized protein</fullName>
    </submittedName>
</protein>
<dbReference type="AlphaFoldDB" id="A0A7W6MJ87"/>
<reference evidence="2 3" key="1">
    <citation type="submission" date="2020-08" db="EMBL/GenBank/DDBJ databases">
        <title>Genomic Encyclopedia of Type Strains, Phase IV (KMG-V): Genome sequencing to study the core and pangenomes of soil and plant-associated prokaryotes.</title>
        <authorList>
            <person name="Whitman W."/>
        </authorList>
    </citation>
    <scope>NUCLEOTIDE SEQUENCE [LARGE SCALE GENOMIC DNA]</scope>
    <source>
        <strain evidence="2 3">SEMIA 4074</strain>
    </source>
</reference>
<proteinExistence type="predicted"/>
<gene>
    <name evidence="2" type="ORF">GGD53_003945</name>
</gene>
<keyword evidence="3" id="KW-1185">Reference proteome</keyword>
<dbReference type="EMBL" id="JACIFV010000014">
    <property type="protein sequence ID" value="MBB4193776.1"/>
    <property type="molecule type" value="Genomic_DNA"/>
</dbReference>